<reference evidence="8 9" key="1">
    <citation type="submission" date="2021-02" db="EMBL/GenBank/DDBJ databases">
        <title>Genome assembly of Pseudopithomyces chartarum.</title>
        <authorList>
            <person name="Jauregui R."/>
            <person name="Singh J."/>
            <person name="Voisey C."/>
        </authorList>
    </citation>
    <scope>NUCLEOTIDE SEQUENCE [LARGE SCALE GENOMIC DNA]</scope>
    <source>
        <strain evidence="8 9">AGR01</strain>
    </source>
</reference>
<feature type="compositionally biased region" description="Low complexity" evidence="7">
    <location>
        <begin position="33"/>
        <end position="44"/>
    </location>
</feature>
<evidence type="ECO:0000256" key="4">
    <source>
        <dbReference type="ARBA" id="ARBA00066645"/>
    </source>
</evidence>
<dbReference type="SUPFAM" id="SSF51735">
    <property type="entry name" value="NAD(P)-binding Rossmann-fold domains"/>
    <property type="match status" value="1"/>
</dbReference>
<keyword evidence="9" id="KW-1185">Reference proteome</keyword>
<evidence type="ECO:0000256" key="1">
    <source>
        <dbReference type="ARBA" id="ARBA00006484"/>
    </source>
</evidence>
<comment type="similarity">
    <text evidence="1">Belongs to the short-chain dehydrogenases/reductases (SDR) family.</text>
</comment>
<gene>
    <name evidence="8" type="ORF">GRF29_28g1590984</name>
</gene>
<evidence type="ECO:0000256" key="2">
    <source>
        <dbReference type="ARBA" id="ARBA00022857"/>
    </source>
</evidence>
<dbReference type="InterPro" id="IPR002347">
    <property type="entry name" value="SDR_fam"/>
</dbReference>
<dbReference type="PRINTS" id="PR00081">
    <property type="entry name" value="GDHRDH"/>
</dbReference>
<evidence type="ECO:0000256" key="6">
    <source>
        <dbReference type="SAM" id="Coils"/>
    </source>
</evidence>
<evidence type="ECO:0000313" key="8">
    <source>
        <dbReference type="EMBL" id="KAK3213949.1"/>
    </source>
</evidence>
<keyword evidence="3" id="KW-0560">Oxidoreductase</keyword>
<dbReference type="PROSITE" id="PS00061">
    <property type="entry name" value="ADH_SHORT"/>
    <property type="match status" value="1"/>
</dbReference>
<dbReference type="PANTHER" id="PTHR43008">
    <property type="entry name" value="BENZIL REDUCTASE"/>
    <property type="match status" value="1"/>
</dbReference>
<dbReference type="Pfam" id="PF13561">
    <property type="entry name" value="adh_short_C2"/>
    <property type="match status" value="1"/>
</dbReference>
<feature type="compositionally biased region" description="Polar residues" evidence="7">
    <location>
        <begin position="9"/>
        <end position="25"/>
    </location>
</feature>
<dbReference type="GO" id="GO:0050085">
    <property type="term" value="F:mannitol 2-dehydrogenase (NADP+) activity"/>
    <property type="evidence" value="ECO:0007669"/>
    <property type="project" value="UniProtKB-EC"/>
</dbReference>
<sequence>SGDVANKGARNTTYKQKYNDPNSFHTVGVEDSGGAAHTGDAGDTVVNQEAGEGNADDGPPHPGVFPSSSAQNPITTTSDNLETNSTITKPTSAGKQPQETPSNTSYCQNLKRLLEEAKQELEKDQSETQLEELESPPNVNEAMQDDTIWRAIASVTESISENNTDGSGDIKFGLISPDDFAELRQISDADSTSNPLMARPGNEVFLVRTDGTDDRIHNSLYHLRSTGGNNFELASYDSATGNQHRKDNQAVSAQFRNHLTSLGWERSDETLVIKNAVKRADPPARQQGKLDCGIYVVLYAWALALGLDLSGFQSIEKKEQNNFVQTAVDIISLALQGHCSSAIIEAFLKCFKLIDPNAQIPINRQFDTTLGFHSLDKLKNRVAFVHLQGKLDQHDPSLPPLAFIIQTIVTMDPEWTEELWEKSVGELLETLELAQAVESSKEDANKRKSPDISLNRITARLAFVSAFVFHPRIHPGIVAMSTTVEEAGVARQGFPKPFPNTPSNVLEQFQMKGKVTVVNGASDGIGLAVATAMAEAGGDVALWYNSNDAAITRAEEIAKEFGVKTKAYQVAVENAEAVEKIMNQVVNDFGKIDVFVANAGMAISKPILETSLSEYDKQMGVNVNGVVYCAKYAGNHFKRQGFGNFIITSSMSARIVNVPVDQPVYNGTKAFVTHFGKSLAQEWKEFARVNIVSPGFFDTKMGAGDKVINEAYRMTPLGRQGHTKEIKGLYLYLASDASSYMTGSDVLIDGGYCLP</sequence>
<feature type="coiled-coil region" evidence="6">
    <location>
        <begin position="107"/>
        <end position="134"/>
    </location>
</feature>
<keyword evidence="2" id="KW-0521">NADP</keyword>
<dbReference type="PANTHER" id="PTHR43008:SF1">
    <property type="entry name" value="NADP-DEPENDENT MANNITOL DEHYDROGENASE-RELATED"/>
    <property type="match status" value="1"/>
</dbReference>
<dbReference type="Proteomes" id="UP001280581">
    <property type="component" value="Unassembled WGS sequence"/>
</dbReference>
<name>A0AAN6M0D8_9PLEO</name>
<dbReference type="EMBL" id="WVTA01000004">
    <property type="protein sequence ID" value="KAK3213949.1"/>
    <property type="molecule type" value="Genomic_DNA"/>
</dbReference>
<protein>
    <recommendedName>
        <fullName evidence="5">NADP-dependent mannitol dehydrogenase</fullName>
        <ecNumber evidence="4">1.1.1.138</ecNumber>
    </recommendedName>
</protein>
<feature type="non-terminal residue" evidence="8">
    <location>
        <position position="1"/>
    </location>
</feature>
<dbReference type="GO" id="GO:0050664">
    <property type="term" value="F:oxidoreductase activity, acting on NAD(P)H, oxygen as acceptor"/>
    <property type="evidence" value="ECO:0007669"/>
    <property type="project" value="TreeGrafter"/>
</dbReference>
<feature type="region of interest" description="Disordered" evidence="7">
    <location>
        <begin position="1"/>
        <end position="105"/>
    </location>
</feature>
<dbReference type="Gene3D" id="3.40.50.720">
    <property type="entry name" value="NAD(P)-binding Rossmann-like Domain"/>
    <property type="match status" value="1"/>
</dbReference>
<dbReference type="FunFam" id="3.40.50.720:FF:000090">
    <property type="entry name" value="NADP-dependent mannitol dehydrogenase"/>
    <property type="match status" value="1"/>
</dbReference>
<dbReference type="GO" id="GO:0019594">
    <property type="term" value="P:mannitol metabolic process"/>
    <property type="evidence" value="ECO:0007669"/>
    <property type="project" value="UniProtKB-ARBA"/>
</dbReference>
<feature type="compositionally biased region" description="Polar residues" evidence="7">
    <location>
        <begin position="66"/>
        <end position="105"/>
    </location>
</feature>
<evidence type="ECO:0000256" key="7">
    <source>
        <dbReference type="SAM" id="MobiDB-lite"/>
    </source>
</evidence>
<organism evidence="8 9">
    <name type="scientific">Pseudopithomyces chartarum</name>
    <dbReference type="NCBI Taxonomy" id="1892770"/>
    <lineage>
        <taxon>Eukaryota</taxon>
        <taxon>Fungi</taxon>
        <taxon>Dikarya</taxon>
        <taxon>Ascomycota</taxon>
        <taxon>Pezizomycotina</taxon>
        <taxon>Dothideomycetes</taxon>
        <taxon>Pleosporomycetidae</taxon>
        <taxon>Pleosporales</taxon>
        <taxon>Massarineae</taxon>
        <taxon>Didymosphaeriaceae</taxon>
        <taxon>Pseudopithomyces</taxon>
    </lineage>
</organism>
<accession>A0AAN6M0D8</accession>
<proteinExistence type="inferred from homology"/>
<comment type="caution">
    <text evidence="8">The sequence shown here is derived from an EMBL/GenBank/DDBJ whole genome shotgun (WGS) entry which is preliminary data.</text>
</comment>
<evidence type="ECO:0000313" key="9">
    <source>
        <dbReference type="Proteomes" id="UP001280581"/>
    </source>
</evidence>
<evidence type="ECO:0000256" key="5">
    <source>
        <dbReference type="ARBA" id="ARBA00069279"/>
    </source>
</evidence>
<dbReference type="EC" id="1.1.1.138" evidence="4"/>
<keyword evidence="6" id="KW-0175">Coiled coil</keyword>
<dbReference type="InterPro" id="IPR020904">
    <property type="entry name" value="Sc_DH/Rdtase_CS"/>
</dbReference>
<dbReference type="InterPro" id="IPR036291">
    <property type="entry name" value="NAD(P)-bd_dom_sf"/>
</dbReference>
<evidence type="ECO:0000256" key="3">
    <source>
        <dbReference type="ARBA" id="ARBA00023002"/>
    </source>
</evidence>
<dbReference type="AlphaFoldDB" id="A0AAN6M0D8"/>